<dbReference type="SUPFAM" id="SSF48435">
    <property type="entry name" value="Bacterial muramidases"/>
    <property type="match status" value="1"/>
</dbReference>
<dbReference type="InterPro" id="IPR008258">
    <property type="entry name" value="Transglycosylase_SLT_dom_1"/>
</dbReference>
<dbReference type="CDD" id="cd13401">
    <property type="entry name" value="Slt70-like"/>
    <property type="match status" value="1"/>
</dbReference>
<dbReference type="PANTHER" id="PTHR37423:SF5">
    <property type="entry name" value="SOLUBLE LYTIC MUREIN TRANSGLYCOSYLASE"/>
    <property type="match status" value="1"/>
</dbReference>
<dbReference type="InterPro" id="IPR012289">
    <property type="entry name" value="Lytic_TGlycosylase_superhlx_L"/>
</dbReference>
<feature type="domain" description="Transglycosylase SLT" evidence="4">
    <location>
        <begin position="478"/>
        <end position="589"/>
    </location>
</feature>
<evidence type="ECO:0000259" key="4">
    <source>
        <dbReference type="Pfam" id="PF01464"/>
    </source>
</evidence>
<dbReference type="Gene3D" id="1.25.20.10">
    <property type="entry name" value="Bacterial muramidases"/>
    <property type="match status" value="1"/>
</dbReference>
<feature type="chain" id="PRO_5046143624" evidence="3">
    <location>
        <begin position="21"/>
        <end position="636"/>
    </location>
</feature>
<dbReference type="InterPro" id="IPR000189">
    <property type="entry name" value="Transglyc_AS"/>
</dbReference>
<reference evidence="6 7" key="1">
    <citation type="submission" date="2023-03" db="EMBL/GenBank/DDBJ databases">
        <title>Draft genome sequence of Thalassotalea insulae KCTC 62186T.</title>
        <authorList>
            <person name="Sawabe T."/>
        </authorList>
    </citation>
    <scope>NUCLEOTIDE SEQUENCE [LARGE SCALE GENOMIC DNA]</scope>
    <source>
        <strain evidence="6 7">KCTC 62186</strain>
    </source>
</reference>
<organism evidence="6 7">
    <name type="scientific">Thalassotalea insulae</name>
    <dbReference type="NCBI Taxonomy" id="2056778"/>
    <lineage>
        <taxon>Bacteria</taxon>
        <taxon>Pseudomonadati</taxon>
        <taxon>Pseudomonadota</taxon>
        <taxon>Gammaproteobacteria</taxon>
        <taxon>Alteromonadales</taxon>
        <taxon>Colwelliaceae</taxon>
        <taxon>Thalassotalea</taxon>
    </lineage>
</organism>
<dbReference type="InterPro" id="IPR037061">
    <property type="entry name" value="Lytic_TGlycoase_superhlx_L_sf"/>
</dbReference>
<proteinExistence type="inferred from homology"/>
<comment type="caution">
    <text evidence="6">The sequence shown here is derived from an EMBL/GenBank/DDBJ whole genome shotgun (WGS) entry which is preliminary data.</text>
</comment>
<dbReference type="RefSeq" id="WP_284244386.1">
    <property type="nucleotide sequence ID" value="NZ_BSST01000001.1"/>
</dbReference>
<evidence type="ECO:0000256" key="2">
    <source>
        <dbReference type="ARBA" id="ARBA00022729"/>
    </source>
</evidence>
<protein>
    <submittedName>
        <fullName evidence="6">Lytic transglycosylase</fullName>
    </submittedName>
</protein>
<dbReference type="Pfam" id="PF01464">
    <property type="entry name" value="SLT"/>
    <property type="match status" value="1"/>
</dbReference>
<feature type="domain" description="Lytic transglycosylase superhelical linker" evidence="5">
    <location>
        <begin position="406"/>
        <end position="466"/>
    </location>
</feature>
<dbReference type="Gene3D" id="1.10.530.10">
    <property type="match status" value="1"/>
</dbReference>
<dbReference type="InterPro" id="IPR008939">
    <property type="entry name" value="Lytic_TGlycosylase_superhlx_U"/>
</dbReference>
<dbReference type="Proteomes" id="UP001157186">
    <property type="component" value="Unassembled WGS sequence"/>
</dbReference>
<name>A0ABQ6GVH9_9GAMM</name>
<keyword evidence="2 3" id="KW-0732">Signal</keyword>
<feature type="signal peptide" evidence="3">
    <location>
        <begin position="1"/>
        <end position="20"/>
    </location>
</feature>
<dbReference type="SUPFAM" id="SSF53955">
    <property type="entry name" value="Lysozyme-like"/>
    <property type="match status" value="1"/>
</dbReference>
<dbReference type="PANTHER" id="PTHR37423">
    <property type="entry name" value="SOLUBLE LYTIC MUREIN TRANSGLYCOSYLASE-RELATED"/>
    <property type="match status" value="1"/>
</dbReference>
<comment type="similarity">
    <text evidence="1">Belongs to the transglycosylase Slt family.</text>
</comment>
<evidence type="ECO:0000256" key="3">
    <source>
        <dbReference type="SAM" id="SignalP"/>
    </source>
</evidence>
<gene>
    <name evidence="6" type="ORF">tinsulaeT_18450</name>
</gene>
<evidence type="ECO:0000259" key="5">
    <source>
        <dbReference type="Pfam" id="PF14718"/>
    </source>
</evidence>
<sequence length="636" mass="74327">MTRFFLIVALFSSIVTNVYADENTLLRKTFEKAEKQIWKANSATYQTLYNRLHFYPLQPYLDQKRLMTRMRLSSAKEIANFLTKYEGSPLDWPLRKKWLNYLIKRNRQSLYIEFFQPTADAKLTCYYLRYQLNKGAEEKPILAQVSSLWEVGKSQPKACDPLFKRWQQVGLRTPEVVWRRLAKAADGGKHTLIPYLTSLLPKEEQYLGKLWHKVRRDPAYITNLSRFPTKNAKETNVFVYGIKRLIWRDQGRAIASYQQAKKVFNFSYQQQQQIAFKFALALASKHHPKASYWIEQVDDSHLTGNLVQWKIADVLRKQQWPAIKQALLSLPKPLQKSQQWQYWYARSLLATDEIQQGQQLMATLADKRHYYGFLAAGFSDKPMNLQNKPLQITEQEKQALFENSAGKRAFELFHLGRYYFARKEWNYWLNQLDDRQKLVAAKLANEIGWFDRAIFTLSQVGYMDDVDLRFPLAFNDEINHHASKHAINPAWAFAITRRESSFMADANSSVGAKGLMQLMPATAKLLTRRKKVSNKYLLDSENNINLGTKYLKNLLDRHQGNQVLATAAYNAGPSRVKKWLKTASSLPADIWIETIPFRETREYVKSVLAYQQIYQQKVGQSSRLFEQLHRKNISQL</sequence>
<dbReference type="Gene3D" id="1.10.1240.20">
    <property type="entry name" value="Lytic transglycosylase, superhelical linker domain"/>
    <property type="match status" value="1"/>
</dbReference>
<dbReference type="EMBL" id="BSST01000001">
    <property type="protein sequence ID" value="GLX78505.1"/>
    <property type="molecule type" value="Genomic_DNA"/>
</dbReference>
<evidence type="ECO:0000313" key="6">
    <source>
        <dbReference type="EMBL" id="GLX78505.1"/>
    </source>
</evidence>
<evidence type="ECO:0000256" key="1">
    <source>
        <dbReference type="ARBA" id="ARBA00007734"/>
    </source>
</evidence>
<evidence type="ECO:0000313" key="7">
    <source>
        <dbReference type="Proteomes" id="UP001157186"/>
    </source>
</evidence>
<dbReference type="Pfam" id="PF14718">
    <property type="entry name" value="SLT_L"/>
    <property type="match status" value="1"/>
</dbReference>
<dbReference type="PROSITE" id="PS00922">
    <property type="entry name" value="TRANSGLYCOSYLASE"/>
    <property type="match status" value="1"/>
</dbReference>
<dbReference type="InterPro" id="IPR023346">
    <property type="entry name" value="Lysozyme-like_dom_sf"/>
</dbReference>
<keyword evidence="7" id="KW-1185">Reference proteome</keyword>
<accession>A0ABQ6GVH9</accession>